<dbReference type="Proteomes" id="UP000248349">
    <property type="component" value="Unassembled WGS sequence"/>
</dbReference>
<dbReference type="GeneID" id="37081266"/>
<protein>
    <submittedName>
        <fullName evidence="1">Uncharacterized protein</fullName>
    </submittedName>
</protein>
<sequence length="124" mass="14160">MAIFSIWALHLHTDTEDHLFEVDGEHPGFTKVTTHNDPWNIPIYTQSIRVSDFGNVKIPTIQAVVDATPVDHETLEWDCRYYVLEVLEGCEREMVIDDDDSYYVEAIDILGSKRGSILRSSACM</sequence>
<evidence type="ECO:0000313" key="1">
    <source>
        <dbReference type="EMBL" id="PYH44614.1"/>
    </source>
</evidence>
<keyword evidence="2" id="KW-1185">Reference proteome</keyword>
<accession>A0A318ZEB5</accession>
<organism evidence="1 2">
    <name type="scientific">Aspergillus saccharolyticus JOP 1030-1</name>
    <dbReference type="NCBI Taxonomy" id="1450539"/>
    <lineage>
        <taxon>Eukaryota</taxon>
        <taxon>Fungi</taxon>
        <taxon>Dikarya</taxon>
        <taxon>Ascomycota</taxon>
        <taxon>Pezizomycotina</taxon>
        <taxon>Eurotiomycetes</taxon>
        <taxon>Eurotiomycetidae</taxon>
        <taxon>Eurotiales</taxon>
        <taxon>Aspergillaceae</taxon>
        <taxon>Aspergillus</taxon>
        <taxon>Aspergillus subgen. Circumdati</taxon>
    </lineage>
</organism>
<dbReference type="EMBL" id="KZ821236">
    <property type="protein sequence ID" value="PYH44614.1"/>
    <property type="molecule type" value="Genomic_DNA"/>
</dbReference>
<reference evidence="1 2" key="1">
    <citation type="submission" date="2016-12" db="EMBL/GenBank/DDBJ databases">
        <title>The genomes of Aspergillus section Nigri reveals drivers in fungal speciation.</title>
        <authorList>
            <consortium name="DOE Joint Genome Institute"/>
            <person name="Vesth T.C."/>
            <person name="Nybo J."/>
            <person name="Theobald S."/>
            <person name="Brandl J."/>
            <person name="Frisvad J.C."/>
            <person name="Nielsen K.F."/>
            <person name="Lyhne E.K."/>
            <person name="Kogle M.E."/>
            <person name="Kuo A."/>
            <person name="Riley R."/>
            <person name="Clum A."/>
            <person name="Nolan M."/>
            <person name="Lipzen A."/>
            <person name="Salamov A."/>
            <person name="Henrissat B."/>
            <person name="Wiebenga A."/>
            <person name="De Vries R.P."/>
            <person name="Grigoriev I.V."/>
            <person name="Mortensen U.H."/>
            <person name="Andersen M.R."/>
            <person name="Baker S.E."/>
        </authorList>
    </citation>
    <scope>NUCLEOTIDE SEQUENCE [LARGE SCALE GENOMIC DNA]</scope>
    <source>
        <strain evidence="1 2">JOP 1030-1</strain>
    </source>
</reference>
<gene>
    <name evidence="1" type="ORF">BP01DRAFT_70073</name>
</gene>
<dbReference type="AlphaFoldDB" id="A0A318ZEB5"/>
<proteinExistence type="predicted"/>
<name>A0A318ZEB5_9EURO</name>
<evidence type="ECO:0000313" key="2">
    <source>
        <dbReference type="Proteomes" id="UP000248349"/>
    </source>
</evidence>
<dbReference type="RefSeq" id="XP_025430596.1">
    <property type="nucleotide sequence ID" value="XM_025580037.1"/>
</dbReference>